<dbReference type="AlphaFoldDB" id="A0A3B7R865"/>
<dbReference type="EMBL" id="CP032317">
    <property type="protein sequence ID" value="AYA35866.1"/>
    <property type="molecule type" value="Genomic_DNA"/>
</dbReference>
<accession>A0A3B7R865</accession>
<dbReference type="Proteomes" id="UP000262802">
    <property type="component" value="Chromosome"/>
</dbReference>
<evidence type="ECO:0000313" key="2">
    <source>
        <dbReference type="EMBL" id="AYA35866.1"/>
    </source>
</evidence>
<organism evidence="2 3">
    <name type="scientific">Hymenobacter oligotrophus</name>
    <dbReference type="NCBI Taxonomy" id="2319843"/>
    <lineage>
        <taxon>Bacteria</taxon>
        <taxon>Pseudomonadati</taxon>
        <taxon>Bacteroidota</taxon>
        <taxon>Cytophagia</taxon>
        <taxon>Cytophagales</taxon>
        <taxon>Hymenobacteraceae</taxon>
        <taxon>Hymenobacter</taxon>
    </lineage>
</organism>
<evidence type="ECO:0000256" key="1">
    <source>
        <dbReference type="SAM" id="Phobius"/>
    </source>
</evidence>
<sequence length="729" mass="81122">MPKAPANHAHTAANAQPRRLRRWLWWVGGVLLLLLGLVAIGLNMLDPWLRRTLQEQVARKTNGQYELRIGALRTNLRQGSLTLRNVWVRPAGWPNHQPKAGQPAPWLLLTVDHARVGGVSLGALLKGELVAVDTVLIETVRARVLGTPTNPGGSQPLHEQLPKRVPGIRIGLFTLRDVRVASGQRGQERTQLRQGNLVAQDILISRGGASDTTRLGYAAAFELTANGMAIKAPGHYVRLGAARFSSRQRELQLDSLRVVPVADKQAKPGSTQANLWLPKVRLSGLQPKLLPRRVLQAGTLRLVAMRLHLAAPATPPPPLHKMLAPYLRRVQLGHVHLGQSRLRITRVSMQPEVRDLNIVGTNIRIDSVAAQDAQRVLYARNWQVRTGRAQLRLDAPYYRLSTEHLGLSTRERQLRITGLLVQPTMEPDAMARRKGHQASHLTFRLPELRVRGFDFGALARHKAVLMQELELRNPRMHIISNSKYPINPNLSVVTPENVGKLPFRLDVRTLRVRSFDMRFTFTGKRALRPGHFTITRLSGVGTNISNDPKRMRASSPAVLQATAYLGGKCRMQAKAWLPLLDANGTHRVEGTFAPAAFALLNPVTEPTRFARFERGQLHSLRAKLLVNRREVTGTMWAHYSNLKVDLLSRRGGGPDRQKLLTKVVSKASNVLVVRDDNPRGKGKPLEPGKIRSDRNLHYGVFSVWLQGLNSGLLNSVGVPSKMAEEISEM</sequence>
<reference evidence="2 3" key="1">
    <citation type="submission" date="2018-09" db="EMBL/GenBank/DDBJ databases">
        <title>Hymenobacter medium sp. nov., isolated from R2A medium.</title>
        <authorList>
            <person name="Yingchao G."/>
        </authorList>
    </citation>
    <scope>NUCLEOTIDE SEQUENCE [LARGE SCALE GENOMIC DNA]</scope>
    <source>
        <strain evidence="3">sh-6</strain>
    </source>
</reference>
<evidence type="ECO:0000313" key="3">
    <source>
        <dbReference type="Proteomes" id="UP000262802"/>
    </source>
</evidence>
<keyword evidence="3" id="KW-1185">Reference proteome</keyword>
<protein>
    <recommendedName>
        <fullName evidence="4">DUF748 domain-containing protein</fullName>
    </recommendedName>
</protein>
<dbReference type="KEGG" id="hyh:D3Y59_01660"/>
<keyword evidence="1" id="KW-0472">Membrane</keyword>
<proteinExistence type="predicted"/>
<dbReference type="OrthoDB" id="844215at2"/>
<keyword evidence="1" id="KW-0812">Transmembrane</keyword>
<dbReference type="RefSeq" id="WP_119443455.1">
    <property type="nucleotide sequence ID" value="NZ_CP032317.1"/>
</dbReference>
<evidence type="ECO:0008006" key="4">
    <source>
        <dbReference type="Google" id="ProtNLM"/>
    </source>
</evidence>
<name>A0A3B7R865_9BACT</name>
<gene>
    <name evidence="2" type="ORF">D3Y59_01660</name>
</gene>
<keyword evidence="1" id="KW-1133">Transmembrane helix</keyword>
<feature type="transmembrane region" description="Helical" evidence="1">
    <location>
        <begin position="23"/>
        <end position="45"/>
    </location>
</feature>